<name>A0A6S6T8Z4_9BACT</name>
<proteinExistence type="predicted"/>
<protein>
    <submittedName>
        <fullName evidence="1">Uncharacterized protein</fullName>
    </submittedName>
</protein>
<gene>
    <name evidence="1" type="ORF">HELGO_WM17686</name>
</gene>
<accession>A0A6S6T8Z4</accession>
<feature type="non-terminal residue" evidence="1">
    <location>
        <position position="1"/>
    </location>
</feature>
<dbReference type="AlphaFoldDB" id="A0A6S6T8Z4"/>
<dbReference type="EMBL" id="CACVAU010000057">
    <property type="protein sequence ID" value="CAA6819781.1"/>
    <property type="molecule type" value="Genomic_DNA"/>
</dbReference>
<reference evidence="1" key="1">
    <citation type="submission" date="2020-01" db="EMBL/GenBank/DDBJ databases">
        <authorList>
            <person name="Meier V. D."/>
            <person name="Meier V D."/>
        </authorList>
    </citation>
    <scope>NUCLEOTIDE SEQUENCE</scope>
    <source>
        <strain evidence="1">HLG_WM_MAG_05</strain>
    </source>
</reference>
<sequence>LGVFTTLAFKYLPAFVLPKFKRKERHGKYEEALKVLYPKMGESKEVEEMVRQLYAQKNGNKSIEIDKNALKVLVEKYK</sequence>
<organism evidence="1">
    <name type="scientific">uncultured Sulfurovum sp</name>
    <dbReference type="NCBI Taxonomy" id="269237"/>
    <lineage>
        <taxon>Bacteria</taxon>
        <taxon>Pseudomonadati</taxon>
        <taxon>Campylobacterota</taxon>
        <taxon>Epsilonproteobacteria</taxon>
        <taxon>Campylobacterales</taxon>
        <taxon>Sulfurovaceae</taxon>
        <taxon>Sulfurovum</taxon>
        <taxon>environmental samples</taxon>
    </lineage>
</organism>
<evidence type="ECO:0000313" key="1">
    <source>
        <dbReference type="EMBL" id="CAA6819781.1"/>
    </source>
</evidence>